<dbReference type="AlphaFoldDB" id="F4RX53"/>
<evidence type="ECO:0000313" key="1">
    <source>
        <dbReference type="EMBL" id="EGG03046.1"/>
    </source>
</evidence>
<dbReference type="HOGENOM" id="CLU_1855716_0_0_1"/>
<name>F4RX53_MELLP</name>
<gene>
    <name evidence="1" type="ORF">MELLADRAFT_65900</name>
</gene>
<dbReference type="VEuPathDB" id="FungiDB:MELLADRAFT_65900"/>
<reference evidence="2" key="1">
    <citation type="journal article" date="2011" name="Proc. Natl. Acad. Sci. U.S.A.">
        <title>Obligate biotrophy features unraveled by the genomic analysis of rust fungi.</title>
        <authorList>
            <person name="Duplessis S."/>
            <person name="Cuomo C.A."/>
            <person name="Lin Y.-C."/>
            <person name="Aerts A."/>
            <person name="Tisserant E."/>
            <person name="Veneault-Fourrey C."/>
            <person name="Joly D.L."/>
            <person name="Hacquard S."/>
            <person name="Amselem J."/>
            <person name="Cantarel B.L."/>
            <person name="Chiu R."/>
            <person name="Coutinho P.M."/>
            <person name="Feau N."/>
            <person name="Field M."/>
            <person name="Frey P."/>
            <person name="Gelhaye E."/>
            <person name="Goldberg J."/>
            <person name="Grabherr M.G."/>
            <person name="Kodira C.D."/>
            <person name="Kohler A."/>
            <person name="Kuees U."/>
            <person name="Lindquist E.A."/>
            <person name="Lucas S.M."/>
            <person name="Mago R."/>
            <person name="Mauceli E."/>
            <person name="Morin E."/>
            <person name="Murat C."/>
            <person name="Pangilinan J.L."/>
            <person name="Park R."/>
            <person name="Pearson M."/>
            <person name="Quesneville H."/>
            <person name="Rouhier N."/>
            <person name="Sakthikumar S."/>
            <person name="Salamov A.A."/>
            <person name="Schmutz J."/>
            <person name="Selles B."/>
            <person name="Shapiro H."/>
            <person name="Tanguay P."/>
            <person name="Tuskan G.A."/>
            <person name="Henrissat B."/>
            <person name="Van de Peer Y."/>
            <person name="Rouze P."/>
            <person name="Ellis J.G."/>
            <person name="Dodds P.N."/>
            <person name="Schein J.E."/>
            <person name="Zhong S."/>
            <person name="Hamelin R.C."/>
            <person name="Grigoriev I.V."/>
            <person name="Szabo L.J."/>
            <person name="Martin F."/>
        </authorList>
    </citation>
    <scope>NUCLEOTIDE SEQUENCE [LARGE SCALE GENOMIC DNA]</scope>
    <source>
        <strain evidence="2">98AG31 / pathotype 3-4-7</strain>
    </source>
</reference>
<evidence type="ECO:0000313" key="2">
    <source>
        <dbReference type="Proteomes" id="UP000001072"/>
    </source>
</evidence>
<keyword evidence="2" id="KW-1185">Reference proteome</keyword>
<accession>F4RX53</accession>
<organism evidence="2">
    <name type="scientific">Melampsora larici-populina (strain 98AG31 / pathotype 3-4-7)</name>
    <name type="common">Poplar leaf rust fungus</name>
    <dbReference type="NCBI Taxonomy" id="747676"/>
    <lineage>
        <taxon>Eukaryota</taxon>
        <taxon>Fungi</taxon>
        <taxon>Dikarya</taxon>
        <taxon>Basidiomycota</taxon>
        <taxon>Pucciniomycotina</taxon>
        <taxon>Pucciniomycetes</taxon>
        <taxon>Pucciniales</taxon>
        <taxon>Melampsoraceae</taxon>
        <taxon>Melampsora</taxon>
    </lineage>
</organism>
<dbReference type="RefSeq" id="XP_007413839.1">
    <property type="nucleotide sequence ID" value="XM_007413777.1"/>
</dbReference>
<sequence length="138" mass="15285">MTQSDIGSLAPAHEAIAGKATIAGIGKVVNVSLDNFNDDEHFHLTVEAEHEFFDTKANKSVRFEIIYCFEYFTPALKEAKYIKKGSPVSFQGLLVSQDPPSKHFIVQVMHHAKIAVNQDEEDVVQGNSVVQGNVVWVE</sequence>
<proteinExistence type="predicted"/>
<dbReference type="EMBL" id="GL883127">
    <property type="protein sequence ID" value="EGG03046.1"/>
    <property type="molecule type" value="Genomic_DNA"/>
</dbReference>
<dbReference type="Proteomes" id="UP000001072">
    <property type="component" value="Unassembled WGS sequence"/>
</dbReference>
<dbReference type="InParanoid" id="F4RX53"/>
<dbReference type="KEGG" id="mlr:MELLADRAFT_65900"/>
<dbReference type="GeneID" id="18930518"/>
<protein>
    <submittedName>
        <fullName evidence="1">Uncharacterized protein</fullName>
    </submittedName>
</protein>